<dbReference type="AlphaFoldDB" id="T0IV34"/>
<dbReference type="OrthoDB" id="9783047at2"/>
<comment type="caution">
    <text evidence="4">The sequence shown here is derived from an EMBL/GenBank/DDBJ whole genome shotgun (WGS) entry which is preliminary data.</text>
</comment>
<keyword evidence="1" id="KW-0175">Coiled coil</keyword>
<name>T0IV34_9SPHN</name>
<feature type="transmembrane region" description="Helical" evidence="3">
    <location>
        <begin position="32"/>
        <end position="52"/>
    </location>
</feature>
<keyword evidence="3" id="KW-1133">Transmembrane helix</keyword>
<feature type="region of interest" description="Disordered" evidence="2">
    <location>
        <begin position="1"/>
        <end position="25"/>
    </location>
</feature>
<organism evidence="4 5">
    <name type="scientific">Sphingobium ummariense RL-3</name>
    <dbReference type="NCBI Taxonomy" id="1346791"/>
    <lineage>
        <taxon>Bacteria</taxon>
        <taxon>Pseudomonadati</taxon>
        <taxon>Pseudomonadota</taxon>
        <taxon>Alphaproteobacteria</taxon>
        <taxon>Sphingomonadales</taxon>
        <taxon>Sphingomonadaceae</taxon>
        <taxon>Sphingobium</taxon>
    </lineage>
</organism>
<keyword evidence="3" id="KW-0472">Membrane</keyword>
<dbReference type="STRING" id="1346791.M529_23930"/>
<dbReference type="PANTHER" id="PTHR30386">
    <property type="entry name" value="MEMBRANE FUSION SUBUNIT OF EMRAB-TOLC MULTIDRUG EFFLUX PUMP"/>
    <property type="match status" value="1"/>
</dbReference>
<dbReference type="RefSeq" id="WP_021320226.1">
    <property type="nucleotide sequence ID" value="NZ_AUWY01000139.1"/>
</dbReference>
<gene>
    <name evidence="4" type="ORF">M529_23930</name>
</gene>
<evidence type="ECO:0000256" key="2">
    <source>
        <dbReference type="SAM" id="MobiDB-lite"/>
    </source>
</evidence>
<dbReference type="eggNOG" id="COG1566">
    <property type="taxonomic scope" value="Bacteria"/>
</dbReference>
<evidence type="ECO:0000256" key="3">
    <source>
        <dbReference type="SAM" id="Phobius"/>
    </source>
</evidence>
<feature type="coiled-coil region" evidence="1">
    <location>
        <begin position="112"/>
        <end position="167"/>
    </location>
</feature>
<protein>
    <submittedName>
        <fullName evidence="4">Uncharacterized protein</fullName>
    </submittedName>
</protein>
<dbReference type="Gene3D" id="2.40.50.100">
    <property type="match status" value="1"/>
</dbReference>
<proteinExistence type="predicted"/>
<feature type="non-terminal residue" evidence="4">
    <location>
        <position position="186"/>
    </location>
</feature>
<dbReference type="SUPFAM" id="SSF111369">
    <property type="entry name" value="HlyD-like secretion proteins"/>
    <property type="match status" value="1"/>
</dbReference>
<dbReference type="Gene3D" id="1.10.287.470">
    <property type="entry name" value="Helix hairpin bin"/>
    <property type="match status" value="2"/>
</dbReference>
<evidence type="ECO:0000313" key="4">
    <source>
        <dbReference type="EMBL" id="EQB29621.1"/>
    </source>
</evidence>
<sequence length="186" mass="19882">MNETTDPGPAEQAASPEAPPARWRPPAHTPRTILIVALLVIASVLVVLYAWGLPPFRSATATTDNAYVRGRTTVIAPQVSGYVTQVAVLDYQTVRKGDVLARIDDRIYRARVEQARANLSAALASLANSQQARASRTAGLQGQAAGLASAQAQLQRARADMARVEDLVRDGSVSIRERDQTQAALA</sequence>
<evidence type="ECO:0000256" key="1">
    <source>
        <dbReference type="SAM" id="Coils"/>
    </source>
</evidence>
<evidence type="ECO:0000313" key="5">
    <source>
        <dbReference type="Proteomes" id="UP000015523"/>
    </source>
</evidence>
<accession>T0IV34</accession>
<keyword evidence="5" id="KW-1185">Reference proteome</keyword>
<keyword evidence="3" id="KW-0812">Transmembrane</keyword>
<dbReference type="Proteomes" id="UP000015523">
    <property type="component" value="Unassembled WGS sequence"/>
</dbReference>
<dbReference type="PANTHER" id="PTHR30386:SF24">
    <property type="entry name" value="MULTIDRUG RESISTANCE EFFLUX PUMP"/>
    <property type="match status" value="1"/>
</dbReference>
<reference evidence="4 5" key="1">
    <citation type="journal article" date="2013" name="Genome Announc.">
        <title>Draft Genome Sequence of Sphingobium ummariense Strain RL-3, a Hexachlorocyclohexane-Degrading Bacterium.</title>
        <authorList>
            <person name="Kohli P."/>
            <person name="Dua A."/>
            <person name="Sangwan N."/>
            <person name="Oldach P."/>
            <person name="Khurana J.P."/>
            <person name="Lal R."/>
        </authorList>
    </citation>
    <scope>NUCLEOTIDE SEQUENCE [LARGE SCALE GENOMIC DNA]</scope>
    <source>
        <strain evidence="4 5">RL-3</strain>
    </source>
</reference>
<feature type="compositionally biased region" description="Low complexity" evidence="2">
    <location>
        <begin position="7"/>
        <end position="16"/>
    </location>
</feature>
<dbReference type="EMBL" id="AUWY01000139">
    <property type="protein sequence ID" value="EQB29621.1"/>
    <property type="molecule type" value="Genomic_DNA"/>
</dbReference>
<dbReference type="InterPro" id="IPR050739">
    <property type="entry name" value="MFP"/>
</dbReference>